<keyword evidence="2" id="KW-0805">Transcription regulation</keyword>
<accession>V4M660</accession>
<dbReference type="GO" id="GO:0005634">
    <property type="term" value="C:nucleus"/>
    <property type="evidence" value="ECO:0007669"/>
    <property type="project" value="UniProtKB-SubCell"/>
</dbReference>
<dbReference type="Proteomes" id="UP000030689">
    <property type="component" value="Unassembled WGS sequence"/>
</dbReference>
<feature type="compositionally biased region" description="Low complexity" evidence="6">
    <location>
        <begin position="29"/>
        <end position="38"/>
    </location>
</feature>
<comment type="subcellular location">
    <subcellularLocation>
        <location evidence="1">Nucleus</location>
    </subcellularLocation>
</comment>
<dbReference type="SUPFAM" id="SSF101936">
    <property type="entry name" value="DNA-binding pseudobarrel domain"/>
    <property type="match status" value="1"/>
</dbReference>
<reference evidence="7 8" key="1">
    <citation type="journal article" date="2013" name="Front. Plant Sci.">
        <title>The Reference Genome of the Halophytic Plant Eutrema salsugineum.</title>
        <authorList>
            <person name="Yang R."/>
            <person name="Jarvis D.E."/>
            <person name="Chen H."/>
            <person name="Beilstein M.A."/>
            <person name="Grimwood J."/>
            <person name="Jenkins J."/>
            <person name="Shu S."/>
            <person name="Prochnik S."/>
            <person name="Xin M."/>
            <person name="Ma C."/>
            <person name="Schmutz J."/>
            <person name="Wing R.A."/>
            <person name="Mitchell-Olds T."/>
            <person name="Schumaker K.S."/>
            <person name="Wang X."/>
        </authorList>
    </citation>
    <scope>NUCLEOTIDE SEQUENCE [LARGE SCALE GENOMIC DNA]</scope>
</reference>
<evidence type="ECO:0000256" key="6">
    <source>
        <dbReference type="SAM" id="MobiDB-lite"/>
    </source>
</evidence>
<proteinExistence type="predicted"/>
<keyword evidence="3" id="KW-0238">DNA-binding</keyword>
<evidence type="ECO:0000256" key="1">
    <source>
        <dbReference type="ARBA" id="ARBA00004123"/>
    </source>
</evidence>
<gene>
    <name evidence="7" type="ORF">EUTSA_v10017854mg</name>
</gene>
<dbReference type="AlphaFoldDB" id="V4M660"/>
<name>V4M660_EUTSA</name>
<dbReference type="OMA" id="KVQWNAN"/>
<keyword evidence="4" id="KW-0804">Transcription</keyword>
<evidence type="ECO:0000256" key="4">
    <source>
        <dbReference type="ARBA" id="ARBA00023163"/>
    </source>
</evidence>
<evidence type="ECO:0000256" key="5">
    <source>
        <dbReference type="ARBA" id="ARBA00023242"/>
    </source>
</evidence>
<dbReference type="EMBL" id="KI517385">
    <property type="protein sequence ID" value="ESQ51754.1"/>
    <property type="molecule type" value="Genomic_DNA"/>
</dbReference>
<organism evidence="7 8">
    <name type="scientific">Eutrema salsugineum</name>
    <name type="common">Saltwater cress</name>
    <name type="synonym">Sisymbrium salsugineum</name>
    <dbReference type="NCBI Taxonomy" id="72664"/>
    <lineage>
        <taxon>Eukaryota</taxon>
        <taxon>Viridiplantae</taxon>
        <taxon>Streptophyta</taxon>
        <taxon>Embryophyta</taxon>
        <taxon>Tracheophyta</taxon>
        <taxon>Spermatophyta</taxon>
        <taxon>Magnoliopsida</taxon>
        <taxon>eudicotyledons</taxon>
        <taxon>Gunneridae</taxon>
        <taxon>Pentapetalae</taxon>
        <taxon>rosids</taxon>
        <taxon>malvids</taxon>
        <taxon>Brassicales</taxon>
        <taxon>Brassicaceae</taxon>
        <taxon>Eutremeae</taxon>
        <taxon>Eutrema</taxon>
    </lineage>
</organism>
<dbReference type="Gramene" id="ESQ51754">
    <property type="protein sequence ID" value="ESQ51754"/>
    <property type="gene ID" value="EUTSA_v10017854mg"/>
</dbReference>
<dbReference type="KEGG" id="eus:EUTSA_v10017854mg"/>
<sequence>MVKDMNEYMERVLMDGCEGQQNPNRHDTSSPSLSSVESNEPIRAELIKLLVKRKSPLKEIRRVNESRRGIHWVVDDRRWNMNTSFIYVLCSGWNKVVNSNKLKEGQIYQAQAMAQAMAQLQAQDPAQAVTQPQAQDPDDQAVAQALAPAIAAALSSSLAMAPVVTRQYDELNLCEEERNRSCANFPKRRKTTRVCVPAPTTRDSSNLGQSMLKRLDLDRLVRAPLEAVQETNRRISLLSDTDMKTLDLLLRL</sequence>
<evidence type="ECO:0000313" key="7">
    <source>
        <dbReference type="EMBL" id="ESQ51754.1"/>
    </source>
</evidence>
<feature type="region of interest" description="Disordered" evidence="6">
    <location>
        <begin position="16"/>
        <end position="39"/>
    </location>
</feature>
<keyword evidence="5" id="KW-0539">Nucleus</keyword>
<protein>
    <recommendedName>
        <fullName evidence="9">TF-B3 domain-containing protein</fullName>
    </recommendedName>
</protein>
<keyword evidence="8" id="KW-1185">Reference proteome</keyword>
<dbReference type="GO" id="GO:0003677">
    <property type="term" value="F:DNA binding"/>
    <property type="evidence" value="ECO:0007669"/>
    <property type="project" value="UniProtKB-KW"/>
</dbReference>
<dbReference type="InterPro" id="IPR015300">
    <property type="entry name" value="DNA-bd_pseudobarrel_sf"/>
</dbReference>
<evidence type="ECO:0000313" key="8">
    <source>
        <dbReference type="Proteomes" id="UP000030689"/>
    </source>
</evidence>
<dbReference type="Gene3D" id="2.40.330.10">
    <property type="entry name" value="DNA-binding pseudobarrel domain"/>
    <property type="match status" value="1"/>
</dbReference>
<evidence type="ECO:0008006" key="9">
    <source>
        <dbReference type="Google" id="ProtNLM"/>
    </source>
</evidence>
<evidence type="ECO:0000256" key="3">
    <source>
        <dbReference type="ARBA" id="ARBA00023125"/>
    </source>
</evidence>
<evidence type="ECO:0000256" key="2">
    <source>
        <dbReference type="ARBA" id="ARBA00023015"/>
    </source>
</evidence>